<dbReference type="GO" id="GO:0004252">
    <property type="term" value="F:serine-type endopeptidase activity"/>
    <property type="evidence" value="ECO:0007669"/>
    <property type="project" value="InterPro"/>
</dbReference>
<sequence>MKIIDVMKNTLFTLGCLLTLSFSAKAITNGELAGDNHPAVVLLLMEAAGAPVGRCTGTLLSPTVVLTAGHCTREPGEFSAMRVFTESDVRNGNNYYPFSGPNSVEAISWASHPNYTNADFTRYDVGIVTLQEPGIILDSYPNLPEANQFDQFTGKKGKKGKKKVSFTTVGYGLQETKAGIVESDLLRMFTTQRLKRAAPLGRKNDFFMLLGGKRKNGGACVGDSGGPNFFGDSKVIAAVTSFSQKENCKGTSGVFRLDRINVLTFIESYL</sequence>
<keyword evidence="5" id="KW-0378">Hydrolase</keyword>
<dbReference type="PRINTS" id="PR00722">
    <property type="entry name" value="CHYMOTRYPSIN"/>
</dbReference>
<reference evidence="5 6" key="2">
    <citation type="journal article" date="2022" name="Mar. Drugs">
        <title>Bioassay-Guided Fractionation Leads to the Detection of Cholic Acid Generated by the Rare Thalassomonas sp.</title>
        <authorList>
            <person name="Pheiffer F."/>
            <person name="Schneider Y.K."/>
            <person name="Hansen E.H."/>
            <person name="Andersen J.H."/>
            <person name="Isaksson J."/>
            <person name="Busche T."/>
            <person name="R C."/>
            <person name="Kalinowski J."/>
            <person name="Zyl L.V."/>
            <person name="Trindade M."/>
        </authorList>
    </citation>
    <scope>NUCLEOTIDE SEQUENCE [LARGE SCALE GENOMIC DNA]</scope>
    <source>
        <strain evidence="5 6">XOM25</strain>
    </source>
</reference>
<dbReference type="Pfam" id="PF00089">
    <property type="entry name" value="Trypsin"/>
    <property type="match status" value="1"/>
</dbReference>
<dbReference type="InterPro" id="IPR050430">
    <property type="entry name" value="Peptidase_S1"/>
</dbReference>
<dbReference type="GO" id="GO:0006508">
    <property type="term" value="P:proteolysis"/>
    <property type="evidence" value="ECO:0007669"/>
    <property type="project" value="UniProtKB-KW"/>
</dbReference>
<name>A0AAE9Z5V4_9GAMM</name>
<keyword evidence="3" id="KW-0732">Signal</keyword>
<dbReference type="KEGG" id="tvd:SG34_010720"/>
<dbReference type="SUPFAM" id="SSF50494">
    <property type="entry name" value="Trypsin-like serine proteases"/>
    <property type="match status" value="1"/>
</dbReference>
<dbReference type="InterPro" id="IPR001254">
    <property type="entry name" value="Trypsin_dom"/>
</dbReference>
<evidence type="ECO:0000256" key="1">
    <source>
        <dbReference type="ARBA" id="ARBA00007664"/>
    </source>
</evidence>
<feature type="domain" description="Peptidase S1" evidence="4">
    <location>
        <begin position="27"/>
        <end position="270"/>
    </location>
</feature>
<comment type="similarity">
    <text evidence="1">Belongs to the peptidase S1 family.</text>
</comment>
<dbReference type="RefSeq" id="WP_044840742.1">
    <property type="nucleotide sequence ID" value="NZ_CP059733.1"/>
</dbReference>
<dbReference type="AlphaFoldDB" id="A0AAE9Z5V4"/>
<gene>
    <name evidence="5" type="ORF">SG34_010720</name>
</gene>
<evidence type="ECO:0000313" key="6">
    <source>
        <dbReference type="Proteomes" id="UP000032352"/>
    </source>
</evidence>
<keyword evidence="5" id="KW-0645">Protease</keyword>
<dbReference type="PANTHER" id="PTHR24276:SF98">
    <property type="entry name" value="FI18310P1-RELATED"/>
    <property type="match status" value="1"/>
</dbReference>
<dbReference type="Proteomes" id="UP000032352">
    <property type="component" value="Chromosome"/>
</dbReference>
<dbReference type="InterPro" id="IPR009003">
    <property type="entry name" value="Peptidase_S1_PA"/>
</dbReference>
<evidence type="ECO:0000313" key="5">
    <source>
        <dbReference type="EMBL" id="WDE07316.1"/>
    </source>
</evidence>
<protein>
    <submittedName>
        <fullName evidence="5">Trypsin-like serine protease</fullName>
    </submittedName>
</protein>
<feature type="chain" id="PRO_5041948896" evidence="3">
    <location>
        <begin position="27"/>
        <end position="270"/>
    </location>
</feature>
<dbReference type="InterPro" id="IPR018114">
    <property type="entry name" value="TRYPSIN_HIS"/>
</dbReference>
<dbReference type="PROSITE" id="PS50240">
    <property type="entry name" value="TRYPSIN_DOM"/>
    <property type="match status" value="1"/>
</dbReference>
<organism evidence="5 6">
    <name type="scientific">Thalassomonas viridans</name>
    <dbReference type="NCBI Taxonomy" id="137584"/>
    <lineage>
        <taxon>Bacteria</taxon>
        <taxon>Pseudomonadati</taxon>
        <taxon>Pseudomonadota</taxon>
        <taxon>Gammaproteobacteria</taxon>
        <taxon>Alteromonadales</taxon>
        <taxon>Colwelliaceae</taxon>
        <taxon>Thalassomonas</taxon>
    </lineage>
</organism>
<accession>A0AAE9Z5V4</accession>
<dbReference type="InterPro" id="IPR001314">
    <property type="entry name" value="Peptidase_S1A"/>
</dbReference>
<keyword evidence="6" id="KW-1185">Reference proteome</keyword>
<dbReference type="SMART" id="SM00020">
    <property type="entry name" value="Tryp_SPc"/>
    <property type="match status" value="1"/>
</dbReference>
<dbReference type="EMBL" id="CP059733">
    <property type="protein sequence ID" value="WDE07316.1"/>
    <property type="molecule type" value="Genomic_DNA"/>
</dbReference>
<dbReference type="Gene3D" id="2.40.10.10">
    <property type="entry name" value="Trypsin-like serine proteases"/>
    <property type="match status" value="2"/>
</dbReference>
<proteinExistence type="inferred from homology"/>
<evidence type="ECO:0000259" key="4">
    <source>
        <dbReference type="PROSITE" id="PS50240"/>
    </source>
</evidence>
<dbReference type="PANTHER" id="PTHR24276">
    <property type="entry name" value="POLYSERASE-RELATED"/>
    <property type="match status" value="1"/>
</dbReference>
<evidence type="ECO:0000256" key="3">
    <source>
        <dbReference type="SAM" id="SignalP"/>
    </source>
</evidence>
<feature type="signal peptide" evidence="3">
    <location>
        <begin position="1"/>
        <end position="26"/>
    </location>
</feature>
<dbReference type="InterPro" id="IPR043504">
    <property type="entry name" value="Peptidase_S1_PA_chymotrypsin"/>
</dbReference>
<evidence type="ECO:0000256" key="2">
    <source>
        <dbReference type="ARBA" id="ARBA00023157"/>
    </source>
</evidence>
<dbReference type="PROSITE" id="PS00134">
    <property type="entry name" value="TRYPSIN_HIS"/>
    <property type="match status" value="1"/>
</dbReference>
<keyword evidence="2" id="KW-1015">Disulfide bond</keyword>
<reference evidence="5 6" key="1">
    <citation type="journal article" date="2015" name="Genome Announc.">
        <title>Draft Genome Sequences of Marine Isolates of Thalassomonas viridans and Thalassomonas actiniarum.</title>
        <authorList>
            <person name="Olonade I."/>
            <person name="van Zyl L.J."/>
            <person name="Trindade M."/>
        </authorList>
    </citation>
    <scope>NUCLEOTIDE SEQUENCE [LARGE SCALE GENOMIC DNA]</scope>
    <source>
        <strain evidence="5 6">XOM25</strain>
    </source>
</reference>